<evidence type="ECO:0000313" key="1">
    <source>
        <dbReference type="EMBL" id="MCS7478389.1"/>
    </source>
</evidence>
<keyword evidence="2" id="KW-1185">Reference proteome</keyword>
<accession>A0A9X2VLM6</accession>
<dbReference type="GO" id="GO:0006644">
    <property type="term" value="P:phospholipid metabolic process"/>
    <property type="evidence" value="ECO:0007669"/>
    <property type="project" value="InterPro"/>
</dbReference>
<sequence length="126" mass="14268">MFSKTLAQFSSIKAQRPNADQLDWSDDGCSWSPDNPFGFKFLPACQRHDFGYRNYKKQGRFTEANRLRIDNNFKSDMYFQCAGNWACNRTADLYYAAVREFGASSVSTADAVSKFNVQAKAAAFAK</sequence>
<gene>
    <name evidence="1" type="ORF">NZH93_16125</name>
</gene>
<dbReference type="RefSeq" id="WP_259623927.1">
    <property type="nucleotide sequence ID" value="NZ_JANYMP010000006.1"/>
</dbReference>
<reference evidence="1" key="1">
    <citation type="submission" date="2022-08" db="EMBL/GenBank/DDBJ databases">
        <authorList>
            <person name="Tistechok S."/>
            <person name="Samborskyy M."/>
            <person name="Roman I."/>
        </authorList>
    </citation>
    <scope>NUCLEOTIDE SEQUENCE</scope>
    <source>
        <strain evidence="1">DSM 103496</strain>
    </source>
</reference>
<name>A0A9X2VLM6_9PSEU</name>
<dbReference type="Pfam" id="PF09056">
    <property type="entry name" value="Phospholip_A2_3"/>
    <property type="match status" value="1"/>
</dbReference>
<dbReference type="EMBL" id="JANYMP010000006">
    <property type="protein sequence ID" value="MCS7478389.1"/>
    <property type="molecule type" value="Genomic_DNA"/>
</dbReference>
<protein>
    <submittedName>
        <fullName evidence="1">Phospholipase</fullName>
    </submittedName>
</protein>
<dbReference type="InterPro" id="IPR036444">
    <property type="entry name" value="PLipase_A2_dom_sf"/>
</dbReference>
<evidence type="ECO:0000313" key="2">
    <source>
        <dbReference type="Proteomes" id="UP001141259"/>
    </source>
</evidence>
<dbReference type="SUPFAM" id="SSF48619">
    <property type="entry name" value="Phospholipase A2, PLA2"/>
    <property type="match status" value="1"/>
</dbReference>
<organism evidence="1 2">
    <name type="scientific">Umezawaea endophytica</name>
    <dbReference type="NCBI Taxonomy" id="1654476"/>
    <lineage>
        <taxon>Bacteria</taxon>
        <taxon>Bacillati</taxon>
        <taxon>Actinomycetota</taxon>
        <taxon>Actinomycetes</taxon>
        <taxon>Pseudonocardiales</taxon>
        <taxon>Pseudonocardiaceae</taxon>
        <taxon>Umezawaea</taxon>
    </lineage>
</organism>
<dbReference type="GO" id="GO:0050482">
    <property type="term" value="P:arachidonate secretion"/>
    <property type="evidence" value="ECO:0007669"/>
    <property type="project" value="InterPro"/>
</dbReference>
<proteinExistence type="predicted"/>
<dbReference type="AlphaFoldDB" id="A0A9X2VLM6"/>
<dbReference type="Gene3D" id="1.20.90.10">
    <property type="entry name" value="Phospholipase A2 domain"/>
    <property type="match status" value="1"/>
</dbReference>
<dbReference type="GO" id="GO:0004623">
    <property type="term" value="F:phospholipase A2 activity"/>
    <property type="evidence" value="ECO:0007669"/>
    <property type="project" value="InterPro"/>
</dbReference>
<dbReference type="InterPro" id="IPR015141">
    <property type="entry name" value="PLipase_A2_prok/fun"/>
</dbReference>
<comment type="caution">
    <text evidence="1">The sequence shown here is derived from an EMBL/GenBank/DDBJ whole genome shotgun (WGS) entry which is preliminary data.</text>
</comment>
<dbReference type="Proteomes" id="UP001141259">
    <property type="component" value="Unassembled WGS sequence"/>
</dbReference>